<gene>
    <name evidence="2" type="ORF">A7E78_03420</name>
</gene>
<dbReference type="InterPro" id="IPR019224">
    <property type="entry name" value="DUF2148"/>
</dbReference>
<dbReference type="KEGG" id="pef:A7E78_03420"/>
<dbReference type="Proteomes" id="UP000182517">
    <property type="component" value="Chromosome"/>
</dbReference>
<protein>
    <submittedName>
        <fullName evidence="2">Ferredoxin</fullName>
    </submittedName>
</protein>
<dbReference type="PANTHER" id="PTHR40101">
    <property type="entry name" value="CONSERVED PROTEIN"/>
    <property type="match status" value="1"/>
</dbReference>
<accession>A0A1L3GM00</accession>
<name>A0A1L3GM00_9BACT</name>
<organism evidence="2 3">
    <name type="scientific">Syntrophotalea acetylenivorans</name>
    <dbReference type="NCBI Taxonomy" id="1842532"/>
    <lineage>
        <taxon>Bacteria</taxon>
        <taxon>Pseudomonadati</taxon>
        <taxon>Thermodesulfobacteriota</taxon>
        <taxon>Desulfuromonadia</taxon>
        <taxon>Desulfuromonadales</taxon>
        <taxon>Syntrophotaleaceae</taxon>
        <taxon>Syntrophotalea</taxon>
    </lineage>
</organism>
<dbReference type="STRING" id="1842532.A7E78_03420"/>
<dbReference type="OrthoDB" id="5505478at2"/>
<evidence type="ECO:0000259" key="1">
    <source>
        <dbReference type="Pfam" id="PF09918"/>
    </source>
</evidence>
<proteinExistence type="predicted"/>
<dbReference type="PANTHER" id="PTHR40101:SF1">
    <property type="entry name" value="4FE-4S DOMAIN-CONTAINING PROTEIN"/>
    <property type="match status" value="1"/>
</dbReference>
<dbReference type="Pfam" id="PF09918">
    <property type="entry name" value="DUF2148"/>
    <property type="match status" value="1"/>
</dbReference>
<dbReference type="AlphaFoldDB" id="A0A1L3GM00"/>
<sequence>MLNLNAESHTQTLVEMAHQLCIAARTAPKARGRDFLVTGIVSGADKTRLADTMRDIARRDGVAFFERDAQNIDDSPVVVLIGTRKEVMGLPHCGYCGFEDCQKLSESGGVCAFNSGDLGIALGSAVSRAADLRLDNRIMYSVGKAAVELKLLGPDVSMAYGIPLSARGKNLFFDRG</sequence>
<evidence type="ECO:0000313" key="3">
    <source>
        <dbReference type="Proteomes" id="UP000182517"/>
    </source>
</evidence>
<reference evidence="2 3" key="1">
    <citation type="journal article" date="2017" name="Genome Announc.">
        <title>Complete Genome Sequences of Two Acetylene-Fermenting Pelobacter acetylenicus Strains.</title>
        <authorList>
            <person name="Sutton J.M."/>
            <person name="Baesman S.M."/>
            <person name="Fierst J.L."/>
            <person name="Poret-Peterson A.T."/>
            <person name="Oremland R.S."/>
            <person name="Dunlap D.S."/>
            <person name="Akob D.M."/>
        </authorList>
    </citation>
    <scope>NUCLEOTIDE SEQUENCE [LARGE SCALE GENOMIC DNA]</scope>
    <source>
        <strain evidence="2 3">SFB93</strain>
    </source>
</reference>
<evidence type="ECO:0000313" key="2">
    <source>
        <dbReference type="EMBL" id="APG26963.1"/>
    </source>
</evidence>
<dbReference type="EMBL" id="CP015519">
    <property type="protein sequence ID" value="APG26963.1"/>
    <property type="molecule type" value="Genomic_DNA"/>
</dbReference>
<keyword evidence="3" id="KW-1185">Reference proteome</keyword>
<dbReference type="RefSeq" id="WP_072282924.1">
    <property type="nucleotide sequence ID" value="NZ_CP015519.1"/>
</dbReference>
<feature type="domain" description="DUF2148" evidence="1">
    <location>
        <begin position="108"/>
        <end position="175"/>
    </location>
</feature>